<accession>A0AA41Z569</accession>
<proteinExistence type="predicted"/>
<organism evidence="1 2">
    <name type="scientific">Lichenifustis flavocetrariae</name>
    <dbReference type="NCBI Taxonomy" id="2949735"/>
    <lineage>
        <taxon>Bacteria</taxon>
        <taxon>Pseudomonadati</taxon>
        <taxon>Pseudomonadota</taxon>
        <taxon>Alphaproteobacteria</taxon>
        <taxon>Hyphomicrobiales</taxon>
        <taxon>Lichenihabitantaceae</taxon>
        <taxon>Lichenifustis</taxon>
    </lineage>
</organism>
<keyword evidence="2" id="KW-1185">Reference proteome</keyword>
<evidence type="ECO:0000313" key="2">
    <source>
        <dbReference type="Proteomes" id="UP001165667"/>
    </source>
</evidence>
<evidence type="ECO:0000313" key="1">
    <source>
        <dbReference type="EMBL" id="MCW6513168.1"/>
    </source>
</evidence>
<comment type="caution">
    <text evidence="1">The sequence shown here is derived from an EMBL/GenBank/DDBJ whole genome shotgun (WGS) entry which is preliminary data.</text>
</comment>
<name>A0AA41Z569_9HYPH</name>
<gene>
    <name evidence="1" type="ORF">M8523_35580</name>
</gene>
<dbReference type="Proteomes" id="UP001165667">
    <property type="component" value="Unassembled WGS sequence"/>
</dbReference>
<protein>
    <submittedName>
        <fullName evidence="1">Uncharacterized protein</fullName>
    </submittedName>
</protein>
<sequence length="74" mass="8089">MIEGDRVKLKANAPLRLTHPELKDTIGTVGSILTGQGGTLLHVRFDKPANLVVLSAMVEQFEAADRIEPRLRIA</sequence>
<dbReference type="AlphaFoldDB" id="A0AA41Z569"/>
<dbReference type="RefSeq" id="WP_282589541.1">
    <property type="nucleotide sequence ID" value="NZ_JAMOIM010000105.1"/>
</dbReference>
<reference evidence="1" key="1">
    <citation type="submission" date="2022-05" db="EMBL/GenBank/DDBJ databases">
        <authorList>
            <person name="Pankratov T."/>
        </authorList>
    </citation>
    <scope>NUCLEOTIDE SEQUENCE</scope>
    <source>
        <strain evidence="1">BP6-180914</strain>
    </source>
</reference>
<dbReference type="EMBL" id="JAMOIM010000105">
    <property type="protein sequence ID" value="MCW6513168.1"/>
    <property type="molecule type" value="Genomic_DNA"/>
</dbReference>